<accession>A0A432WA18</accession>
<dbReference type="PROSITE" id="PS51257">
    <property type="entry name" value="PROKAR_LIPOPROTEIN"/>
    <property type="match status" value="1"/>
</dbReference>
<reference evidence="2 3" key="1">
    <citation type="journal article" date="2011" name="Front. Microbiol.">
        <title>Genomic signatures of strain selection and enhancement in Bacillus atrophaeus var. globigii, a historical biowarfare simulant.</title>
        <authorList>
            <person name="Gibbons H.S."/>
            <person name="Broomall S.M."/>
            <person name="McNew L.A."/>
            <person name="Daligault H."/>
            <person name="Chapman C."/>
            <person name="Bruce D."/>
            <person name="Karavis M."/>
            <person name="Krepps M."/>
            <person name="McGregor P.A."/>
            <person name="Hong C."/>
            <person name="Park K.H."/>
            <person name="Akmal A."/>
            <person name="Feldman A."/>
            <person name="Lin J.S."/>
            <person name="Chang W.E."/>
            <person name="Higgs B.W."/>
            <person name="Demirev P."/>
            <person name="Lindquist J."/>
            <person name="Liem A."/>
            <person name="Fochler E."/>
            <person name="Read T.D."/>
            <person name="Tapia R."/>
            <person name="Johnson S."/>
            <person name="Bishop-Lilly K.A."/>
            <person name="Detter C."/>
            <person name="Han C."/>
            <person name="Sozhamannan S."/>
            <person name="Rosenzweig C.N."/>
            <person name="Skowronski E.W."/>
        </authorList>
    </citation>
    <scope>NUCLEOTIDE SEQUENCE [LARGE SCALE GENOMIC DNA]</scope>
    <source>
        <strain evidence="2 3">MLST1</strain>
    </source>
</reference>
<dbReference type="Proteomes" id="UP000288293">
    <property type="component" value="Unassembled WGS sequence"/>
</dbReference>
<evidence type="ECO:0000313" key="3">
    <source>
        <dbReference type="Proteomes" id="UP000288293"/>
    </source>
</evidence>
<organism evidence="2 3">
    <name type="scientific">Aliidiomarina minuta</name>
    <dbReference type="NCBI Taxonomy" id="880057"/>
    <lineage>
        <taxon>Bacteria</taxon>
        <taxon>Pseudomonadati</taxon>
        <taxon>Pseudomonadota</taxon>
        <taxon>Gammaproteobacteria</taxon>
        <taxon>Alteromonadales</taxon>
        <taxon>Idiomarinaceae</taxon>
        <taxon>Aliidiomarina</taxon>
    </lineage>
</organism>
<evidence type="ECO:0000256" key="1">
    <source>
        <dbReference type="SAM" id="SignalP"/>
    </source>
</evidence>
<feature type="chain" id="PRO_5019077182" evidence="1">
    <location>
        <begin position="25"/>
        <end position="193"/>
    </location>
</feature>
<dbReference type="RefSeq" id="WP_126803689.1">
    <property type="nucleotide sequence ID" value="NZ_PIPL01000001.1"/>
</dbReference>
<gene>
    <name evidence="2" type="ORF">CWE09_09350</name>
</gene>
<sequence length="193" mass="20825">MATNTIKAIAVCGLALACVNTAFASVIPEHVMKAYQLGMQGDQAQNQRAFNALTEINQNSANPVVLALLGSAETTQARYTNNPWQKIQFTEQGIAKLSSAVDQAASLPYPLQARVKVTAGCTFAQVPAMMNRAEQGRYLLNQVIEQTHAFASLEPALQASAYHCAAIAARSLSENEEAHRFTLLAEEISDQTK</sequence>
<protein>
    <submittedName>
        <fullName evidence="2">Uncharacterized protein</fullName>
    </submittedName>
</protein>
<dbReference type="OrthoDB" id="5916568at2"/>
<dbReference type="AlphaFoldDB" id="A0A432WA18"/>
<dbReference type="EMBL" id="PIPL01000001">
    <property type="protein sequence ID" value="RUO26875.1"/>
    <property type="molecule type" value="Genomic_DNA"/>
</dbReference>
<keyword evidence="3" id="KW-1185">Reference proteome</keyword>
<comment type="caution">
    <text evidence="2">The sequence shown here is derived from an EMBL/GenBank/DDBJ whole genome shotgun (WGS) entry which is preliminary data.</text>
</comment>
<name>A0A432WA18_9GAMM</name>
<proteinExistence type="predicted"/>
<keyword evidence="1" id="KW-0732">Signal</keyword>
<feature type="signal peptide" evidence="1">
    <location>
        <begin position="1"/>
        <end position="24"/>
    </location>
</feature>
<evidence type="ECO:0000313" key="2">
    <source>
        <dbReference type="EMBL" id="RUO26875.1"/>
    </source>
</evidence>